<dbReference type="GO" id="GO:0050566">
    <property type="term" value="F:asparaginyl-tRNA synthase (glutamine-hydrolyzing) activity"/>
    <property type="evidence" value="ECO:0007669"/>
    <property type="project" value="UniProtKB-EC"/>
</dbReference>
<dbReference type="PANTHER" id="PTHR11895:SF7">
    <property type="entry name" value="GLUTAMYL-TRNA(GLN) AMIDOTRANSFERASE SUBUNIT A, MITOCHONDRIAL"/>
    <property type="match status" value="1"/>
</dbReference>
<dbReference type="Proteomes" id="UP000582231">
    <property type="component" value="Unassembled WGS sequence"/>
</dbReference>
<evidence type="ECO:0000259" key="2">
    <source>
        <dbReference type="Pfam" id="PF01425"/>
    </source>
</evidence>
<proteinExistence type="inferred from homology"/>
<evidence type="ECO:0000313" key="4">
    <source>
        <dbReference type="Proteomes" id="UP000582231"/>
    </source>
</evidence>
<dbReference type="InterPro" id="IPR023631">
    <property type="entry name" value="Amidase_dom"/>
</dbReference>
<accession>A0A852RIJ0</accession>
<reference evidence="3 4" key="1">
    <citation type="submission" date="2020-07" db="EMBL/GenBank/DDBJ databases">
        <title>Sequencing the genomes of 1000 actinobacteria strains.</title>
        <authorList>
            <person name="Klenk H.-P."/>
        </authorList>
    </citation>
    <scope>NUCLEOTIDE SEQUENCE [LARGE SCALE GENOMIC DNA]</scope>
    <source>
        <strain evidence="3 4">DSM 19082</strain>
    </source>
</reference>
<organism evidence="3 4">
    <name type="scientific">Nocardioides kongjuensis</name>
    <dbReference type="NCBI Taxonomy" id="349522"/>
    <lineage>
        <taxon>Bacteria</taxon>
        <taxon>Bacillati</taxon>
        <taxon>Actinomycetota</taxon>
        <taxon>Actinomycetes</taxon>
        <taxon>Propionibacteriales</taxon>
        <taxon>Nocardioidaceae</taxon>
        <taxon>Nocardioides</taxon>
    </lineage>
</organism>
<comment type="caution">
    <text evidence="3">The sequence shown here is derived from an EMBL/GenBank/DDBJ whole genome shotgun (WGS) entry which is preliminary data.</text>
</comment>
<dbReference type="InterPro" id="IPR036928">
    <property type="entry name" value="AS_sf"/>
</dbReference>
<protein>
    <submittedName>
        <fullName evidence="3">Aspartyl-tRNA(Asn)/glutamyl-tRNA(Gln) amidotransferase subunit A</fullName>
        <ecNumber evidence="3">6.3.5.6</ecNumber>
        <ecNumber evidence="3">6.3.5.7</ecNumber>
    </submittedName>
</protein>
<dbReference type="PROSITE" id="PS00571">
    <property type="entry name" value="AMIDASES"/>
    <property type="match status" value="1"/>
</dbReference>
<dbReference type="GO" id="GO:0016740">
    <property type="term" value="F:transferase activity"/>
    <property type="evidence" value="ECO:0007669"/>
    <property type="project" value="UniProtKB-KW"/>
</dbReference>
<dbReference type="EC" id="6.3.5.7" evidence="3"/>
<dbReference type="Gene3D" id="3.90.1300.10">
    <property type="entry name" value="Amidase signature (AS) domain"/>
    <property type="match status" value="1"/>
</dbReference>
<keyword evidence="3" id="KW-0436">Ligase</keyword>
<evidence type="ECO:0000256" key="1">
    <source>
        <dbReference type="ARBA" id="ARBA00009199"/>
    </source>
</evidence>
<dbReference type="SUPFAM" id="SSF75304">
    <property type="entry name" value="Amidase signature (AS) enzymes"/>
    <property type="match status" value="1"/>
</dbReference>
<name>A0A852RIJ0_9ACTN</name>
<dbReference type="AlphaFoldDB" id="A0A852RIJ0"/>
<evidence type="ECO:0000313" key="3">
    <source>
        <dbReference type="EMBL" id="NYD30945.1"/>
    </source>
</evidence>
<dbReference type="EC" id="6.3.5.6" evidence="3"/>
<dbReference type="RefSeq" id="WP_179727128.1">
    <property type="nucleotide sequence ID" value="NZ_BAABEF010000001.1"/>
</dbReference>
<keyword evidence="4" id="KW-1185">Reference proteome</keyword>
<gene>
    <name evidence="3" type="ORF">BJ958_002491</name>
</gene>
<comment type="similarity">
    <text evidence="1">Belongs to the amidase family.</text>
</comment>
<dbReference type="InterPro" id="IPR020556">
    <property type="entry name" value="Amidase_CS"/>
</dbReference>
<dbReference type="InterPro" id="IPR000120">
    <property type="entry name" value="Amidase"/>
</dbReference>
<dbReference type="GO" id="GO:0050567">
    <property type="term" value="F:glutaminyl-tRNA synthase (glutamine-hydrolyzing) activity"/>
    <property type="evidence" value="ECO:0007669"/>
    <property type="project" value="UniProtKB-EC"/>
</dbReference>
<dbReference type="EMBL" id="JACCBF010000001">
    <property type="protein sequence ID" value="NYD30945.1"/>
    <property type="molecule type" value="Genomic_DNA"/>
</dbReference>
<sequence>MTDPNTPAPDEIGWLSATDLVAAVRSRRLRVADVAEALIERVERLNPALNALVWFDAEQVRRDAAALDAAQDAGADLGPLHGVPFTIKDLTAVAGVPLTFGMKPLAENLADHDAVIVERLVGAGGLFLGKTNTPESGYKACTDNHLFGPTHNPWKPGFNAGGSSGGAGAAVAAGLGPLAEASDGGGSVRIPASLCGVVGVKASTGRIPQTVLPGRYYSWAYHGPITRTVADAALMLDVVTGPDPRDPLSLPDRVDFTAAIADRDLTGVRVAWSPDLGLGIPVDPEILAVCEEAVGALAAAGAEVEKAEPDWGELDPQLAMWHGIWVPGFASEHDLLDWPSLRGDVDDELIELVAEGERLTGVDVGRADAARGQMWDVFTRFMGRYDVLVSPTVATRTFPHGQFAPDHLADRPLREQLLGWFLTYPFNLLTTPAMSVPAGFTADGGPVGLQLATGLHQDALLLRTAAALEEKRPWAQHFPASCR</sequence>
<dbReference type="Pfam" id="PF01425">
    <property type="entry name" value="Amidase"/>
    <property type="match status" value="1"/>
</dbReference>
<keyword evidence="3" id="KW-0808">Transferase</keyword>
<dbReference type="PANTHER" id="PTHR11895">
    <property type="entry name" value="TRANSAMIDASE"/>
    <property type="match status" value="1"/>
</dbReference>
<feature type="domain" description="Amidase" evidence="2">
    <location>
        <begin position="34"/>
        <end position="462"/>
    </location>
</feature>